<protein>
    <submittedName>
        <fullName evidence="1">Uncharacterized protein</fullName>
    </submittedName>
</protein>
<dbReference type="InterPro" id="IPR043737">
    <property type="entry name" value="DUF5682"/>
</dbReference>
<name>B8HX97_CYAP4</name>
<sequence>MANPISIFGIRHHGCGSARSLRQALQHLQPDLLLIEGPPEADHLIPLAADKNMKPPIALLLYVPDQPQRSVYYPFAIFSPEWQAIQYGLAQGIPVRFIDLPQSHQLGIEPGAAEAEGQEFLPASLDQEIETGELNAEPLQQDPLHYLAVAAGYEDGERWWEQMVEQRQDGTELFTAILAAMMALRSELGGLYPQCPQERLREQQREAYMRKKIREAQQQGFTNIAVVCGAWHAPALATLPSAKSGQELLKGLPKQKVEATWIPWTYGRLSLSSGYGAGIESPGWYEHLWTVKDPRQITVRWLTRVAHLLRRQAMDASSASLIEAVRLAETLAALRNRSVPGLDELKEAIQTVLCFGDDLPLQLIQERLIVNDRLGQVPTTSTIPLQQDLYRWQKQLRLKPDINPRSLELDLRQANDLGRSQLLHRLNLLGIPWGKLQQTSGKGTFKEAWMLAWQPTFEVQLIEASRWGTTLEQAVSQSVEHLAQTTSALPALTELLDRTLLANLPLALATVLDRLQAEAAVAQDIAHLMGALPGLANVLRYGSVRQTETATVDRIVRGFVARICLGLPLACASLNDEAALEMEHHLLQTHRAINLLELPELYQDWYKALQGLADRPYLHGLIAGRCCRILLDAGQWDQQEIARRFSYALSTANEASQAAAWVEGLLKGSGLLLLHQETLWQVIDEWVTGLSVSSFPEVLPLLRRTFASFPAAERRQMGERVCQGERQGRGSGVGTALRSVDPTRAAAILPLVSQLLGVSPMST</sequence>
<dbReference type="STRING" id="395961.Cyan7425_2430"/>
<dbReference type="KEGG" id="cyn:Cyan7425_2430"/>
<gene>
    <name evidence="1" type="ordered locus">Cyan7425_2430</name>
</gene>
<dbReference type="InterPro" id="IPR050458">
    <property type="entry name" value="LolB"/>
</dbReference>
<organism evidence="1">
    <name type="scientific">Cyanothece sp. (strain PCC 7425 / ATCC 29141)</name>
    <dbReference type="NCBI Taxonomy" id="395961"/>
    <lineage>
        <taxon>Bacteria</taxon>
        <taxon>Bacillati</taxon>
        <taxon>Cyanobacteriota</taxon>
        <taxon>Cyanophyceae</taxon>
        <taxon>Gomontiellales</taxon>
        <taxon>Cyanothecaceae</taxon>
        <taxon>Cyanothece</taxon>
    </lineage>
</organism>
<dbReference type="eggNOG" id="COG1916">
    <property type="taxonomic scope" value="Bacteria"/>
</dbReference>
<dbReference type="OrthoDB" id="9768066at2"/>
<dbReference type="Pfam" id="PF18934">
    <property type="entry name" value="DUF5682"/>
    <property type="match status" value="1"/>
</dbReference>
<accession>B8HX97</accession>
<dbReference type="AlphaFoldDB" id="B8HX97"/>
<dbReference type="HOGENOM" id="CLU_009152_1_0_3"/>
<reference evidence="1" key="1">
    <citation type="submission" date="2009-01" db="EMBL/GenBank/DDBJ databases">
        <title>Complete sequence of chromosome Cyanothece sp. PCC 7425.</title>
        <authorList>
            <consortium name="US DOE Joint Genome Institute"/>
            <person name="Lucas S."/>
            <person name="Copeland A."/>
            <person name="Lapidus A."/>
            <person name="Glavina del Rio T."/>
            <person name="Dalin E."/>
            <person name="Tice H."/>
            <person name="Bruce D."/>
            <person name="Goodwin L."/>
            <person name="Pitluck S."/>
            <person name="Sims D."/>
            <person name="Meineke L."/>
            <person name="Brettin T."/>
            <person name="Detter J.C."/>
            <person name="Han C."/>
            <person name="Larimer F."/>
            <person name="Land M."/>
            <person name="Hauser L."/>
            <person name="Kyrpides N."/>
            <person name="Ovchinnikova G."/>
            <person name="Liberton M."/>
            <person name="Stoeckel J."/>
            <person name="Banerjee A."/>
            <person name="Singh A."/>
            <person name="Page L."/>
            <person name="Sato H."/>
            <person name="Zhao L."/>
            <person name="Sherman L."/>
            <person name="Pakrasi H."/>
            <person name="Richardson P."/>
        </authorList>
    </citation>
    <scope>NUCLEOTIDE SEQUENCE</scope>
    <source>
        <strain evidence="1">PCC 7425</strain>
    </source>
</reference>
<proteinExistence type="predicted"/>
<dbReference type="EMBL" id="CP001344">
    <property type="protein sequence ID" value="ACL44788.1"/>
    <property type="molecule type" value="Genomic_DNA"/>
</dbReference>
<dbReference type="PANTHER" id="PTHR30634">
    <property type="entry name" value="OUTER MEMBRANE LOLAB LIPOPROTEIN INSERTION APPARATUS"/>
    <property type="match status" value="1"/>
</dbReference>
<dbReference type="PANTHER" id="PTHR30634:SF14">
    <property type="match status" value="1"/>
</dbReference>
<evidence type="ECO:0000313" key="1">
    <source>
        <dbReference type="EMBL" id="ACL44788.1"/>
    </source>
</evidence>